<dbReference type="Proteomes" id="UP000523795">
    <property type="component" value="Unassembled WGS sequence"/>
</dbReference>
<name>A0ABX1JY13_9MICC</name>
<comment type="caution">
    <text evidence="1">The sequence shown here is derived from an EMBL/GenBank/DDBJ whole genome shotgun (WGS) entry which is preliminary data.</text>
</comment>
<proteinExistence type="predicted"/>
<sequence length="43" mass="4506">PGHIKSIVGIGLGEERDVTGAEFNALKRQISALVHEGVEVHAA</sequence>
<evidence type="ECO:0000313" key="2">
    <source>
        <dbReference type="Proteomes" id="UP000523795"/>
    </source>
</evidence>
<dbReference type="EMBL" id="JAAZSR010000638">
    <property type="protein sequence ID" value="NKX52637.1"/>
    <property type="molecule type" value="Genomic_DNA"/>
</dbReference>
<evidence type="ECO:0000313" key="1">
    <source>
        <dbReference type="EMBL" id="NKX52637.1"/>
    </source>
</evidence>
<reference evidence="1 2" key="1">
    <citation type="submission" date="2020-04" db="EMBL/GenBank/DDBJ databases">
        <authorList>
            <person name="Liu S."/>
        </authorList>
    </citation>
    <scope>NUCLEOTIDE SEQUENCE [LARGE SCALE GENOMIC DNA]</scope>
    <source>
        <strain evidence="1 2">CGMCC 1.15091</strain>
    </source>
</reference>
<keyword evidence="1" id="KW-0547">Nucleotide-binding</keyword>
<keyword evidence="1" id="KW-0067">ATP-binding</keyword>
<feature type="non-terminal residue" evidence="1">
    <location>
        <position position="1"/>
    </location>
</feature>
<gene>
    <name evidence="1" type="ORF">HER39_19085</name>
</gene>
<dbReference type="GO" id="GO:0005524">
    <property type="term" value="F:ATP binding"/>
    <property type="evidence" value="ECO:0007669"/>
    <property type="project" value="UniProtKB-KW"/>
</dbReference>
<keyword evidence="2" id="KW-1185">Reference proteome</keyword>
<accession>A0ABX1JY13</accession>
<organism evidence="1 2">
    <name type="scientific">Arthrobacter deserti</name>
    <dbReference type="NCBI Taxonomy" id="1742687"/>
    <lineage>
        <taxon>Bacteria</taxon>
        <taxon>Bacillati</taxon>
        <taxon>Actinomycetota</taxon>
        <taxon>Actinomycetes</taxon>
        <taxon>Micrococcales</taxon>
        <taxon>Micrococcaceae</taxon>
        <taxon>Arthrobacter</taxon>
    </lineage>
</organism>
<protein>
    <submittedName>
        <fullName evidence="1">ABC transporter ATP-binding protein</fullName>
    </submittedName>
</protein>